<dbReference type="PROSITE" id="PS51257">
    <property type="entry name" value="PROKAR_LIPOPROTEIN"/>
    <property type="match status" value="1"/>
</dbReference>
<reference evidence="4" key="1">
    <citation type="journal article" date="2019" name="Int. J. Syst. Evol. Microbiol.">
        <title>The Global Catalogue of Microorganisms (GCM) 10K type strain sequencing project: providing services to taxonomists for standard genome sequencing and annotation.</title>
        <authorList>
            <consortium name="The Broad Institute Genomics Platform"/>
            <consortium name="The Broad Institute Genome Sequencing Center for Infectious Disease"/>
            <person name="Wu L."/>
            <person name="Ma J."/>
        </authorList>
    </citation>
    <scope>NUCLEOTIDE SEQUENCE [LARGE SCALE GENOMIC DNA]</scope>
    <source>
        <strain evidence="4">CGMCC 4.7177</strain>
    </source>
</reference>
<dbReference type="Proteomes" id="UP001595839">
    <property type="component" value="Unassembled WGS sequence"/>
</dbReference>
<sequence length="146" mass="15006">MYRPARRPLGVAGVAVAAALLLAGCDSGSGGNEEKTSASTSAAPTAEPETLEALGKAVGCEGAPKEAGKTLDFRQGVCKSADGAQYVLLTFDTDDGQRGWLDTAQLYGGVYLVGKRWVLSADPRSAMEAARAELGGTIEDPDAKTN</sequence>
<dbReference type="RefSeq" id="WP_381171936.1">
    <property type="nucleotide sequence ID" value="NZ_JBHSFK010000008.1"/>
</dbReference>
<comment type="caution">
    <text evidence="3">The sequence shown here is derived from an EMBL/GenBank/DDBJ whole genome shotgun (WGS) entry which is preliminary data.</text>
</comment>
<evidence type="ECO:0000313" key="3">
    <source>
        <dbReference type="EMBL" id="MFC4500817.1"/>
    </source>
</evidence>
<protein>
    <recommendedName>
        <fullName evidence="5">Lipoprotein</fullName>
    </recommendedName>
</protein>
<feature type="compositionally biased region" description="Low complexity" evidence="1">
    <location>
        <begin position="37"/>
        <end position="48"/>
    </location>
</feature>
<gene>
    <name evidence="3" type="ORF">ACFPIH_15000</name>
</gene>
<keyword evidence="2" id="KW-0732">Signal</keyword>
<proteinExistence type="predicted"/>
<organism evidence="3 4">
    <name type="scientific">Streptomyces vulcanius</name>
    <dbReference type="NCBI Taxonomy" id="1441876"/>
    <lineage>
        <taxon>Bacteria</taxon>
        <taxon>Bacillati</taxon>
        <taxon>Actinomycetota</taxon>
        <taxon>Actinomycetes</taxon>
        <taxon>Kitasatosporales</taxon>
        <taxon>Streptomycetaceae</taxon>
        <taxon>Streptomyces</taxon>
    </lineage>
</organism>
<dbReference type="EMBL" id="JBHSFK010000008">
    <property type="protein sequence ID" value="MFC4500817.1"/>
    <property type="molecule type" value="Genomic_DNA"/>
</dbReference>
<feature type="signal peptide" evidence="2">
    <location>
        <begin position="1"/>
        <end position="23"/>
    </location>
</feature>
<evidence type="ECO:0008006" key="5">
    <source>
        <dbReference type="Google" id="ProtNLM"/>
    </source>
</evidence>
<accession>A0ABV9AP50</accession>
<feature type="region of interest" description="Disordered" evidence="1">
    <location>
        <begin position="28"/>
        <end position="48"/>
    </location>
</feature>
<evidence type="ECO:0000256" key="1">
    <source>
        <dbReference type="SAM" id="MobiDB-lite"/>
    </source>
</evidence>
<name>A0ABV9AP50_9ACTN</name>
<evidence type="ECO:0000313" key="4">
    <source>
        <dbReference type="Proteomes" id="UP001595839"/>
    </source>
</evidence>
<evidence type="ECO:0000256" key="2">
    <source>
        <dbReference type="SAM" id="SignalP"/>
    </source>
</evidence>
<feature type="chain" id="PRO_5046438551" description="Lipoprotein" evidence="2">
    <location>
        <begin position="24"/>
        <end position="146"/>
    </location>
</feature>
<keyword evidence="4" id="KW-1185">Reference proteome</keyword>